<organism evidence="2 3">
    <name type="scientific">Saponaria officinalis</name>
    <name type="common">Common soapwort</name>
    <name type="synonym">Lychnis saponaria</name>
    <dbReference type="NCBI Taxonomy" id="3572"/>
    <lineage>
        <taxon>Eukaryota</taxon>
        <taxon>Viridiplantae</taxon>
        <taxon>Streptophyta</taxon>
        <taxon>Embryophyta</taxon>
        <taxon>Tracheophyta</taxon>
        <taxon>Spermatophyta</taxon>
        <taxon>Magnoliopsida</taxon>
        <taxon>eudicotyledons</taxon>
        <taxon>Gunneridae</taxon>
        <taxon>Pentapetalae</taxon>
        <taxon>Caryophyllales</taxon>
        <taxon>Caryophyllaceae</taxon>
        <taxon>Caryophylleae</taxon>
        <taxon>Saponaria</taxon>
    </lineage>
</organism>
<dbReference type="Pfam" id="PF00646">
    <property type="entry name" value="F-box"/>
    <property type="match status" value="1"/>
</dbReference>
<dbReference type="EMBL" id="JBDFQZ010000003">
    <property type="protein sequence ID" value="KAK9743163.1"/>
    <property type="molecule type" value="Genomic_DNA"/>
</dbReference>
<dbReference type="InterPro" id="IPR036047">
    <property type="entry name" value="F-box-like_dom_sf"/>
</dbReference>
<sequence length="295" mass="34445">MKFQTKELQEELLIEILVQLSVKSLLRFKCICKHWLSVIQSPQLSSKLLCFRKDLITKTHVVSVLDRHTLDKLEDLEWPPFLAEVDVDDAENCHRRINIFGPVNGIYCIHRNLVDKWVDTLVLWNPATREYKHIHPQQEPSSLNIGFVFDHTTNEYKVVVICQWADEDMGCDPHISHCLLNGVFHWACSVFYSDDDWYRVITFDMTTDVLQLMKAPPMPYWSVWVVKDSIAAAVSYIDEEAAYDYNGRVNELQVWMMMKYEHGVYGMRYSTHRHGDRGTLGILNYIETLMTLGPT</sequence>
<dbReference type="AlphaFoldDB" id="A0AAW1M254"/>
<proteinExistence type="predicted"/>
<feature type="domain" description="F-box" evidence="1">
    <location>
        <begin position="2"/>
        <end position="48"/>
    </location>
</feature>
<evidence type="ECO:0000313" key="2">
    <source>
        <dbReference type="EMBL" id="KAK9743163.1"/>
    </source>
</evidence>
<name>A0AAW1M254_SAPOF</name>
<dbReference type="PANTHER" id="PTHR31672:SF13">
    <property type="entry name" value="F-BOX PROTEIN CPR30-LIKE"/>
    <property type="match status" value="1"/>
</dbReference>
<dbReference type="Gene3D" id="1.20.1280.50">
    <property type="match status" value="1"/>
</dbReference>
<comment type="caution">
    <text evidence="2">The sequence shown here is derived from an EMBL/GenBank/DDBJ whole genome shotgun (WGS) entry which is preliminary data.</text>
</comment>
<dbReference type="Proteomes" id="UP001443914">
    <property type="component" value="Unassembled WGS sequence"/>
</dbReference>
<evidence type="ECO:0000313" key="3">
    <source>
        <dbReference type="Proteomes" id="UP001443914"/>
    </source>
</evidence>
<dbReference type="SUPFAM" id="SSF81383">
    <property type="entry name" value="F-box domain"/>
    <property type="match status" value="1"/>
</dbReference>
<evidence type="ECO:0000259" key="1">
    <source>
        <dbReference type="PROSITE" id="PS50181"/>
    </source>
</evidence>
<keyword evidence="3" id="KW-1185">Reference proteome</keyword>
<dbReference type="InterPro" id="IPR050796">
    <property type="entry name" value="SCF_F-box_component"/>
</dbReference>
<reference evidence="2" key="1">
    <citation type="submission" date="2024-03" db="EMBL/GenBank/DDBJ databases">
        <title>WGS assembly of Saponaria officinalis var. Norfolk2.</title>
        <authorList>
            <person name="Jenkins J."/>
            <person name="Shu S."/>
            <person name="Grimwood J."/>
            <person name="Barry K."/>
            <person name="Goodstein D."/>
            <person name="Schmutz J."/>
            <person name="Leebens-Mack J."/>
            <person name="Osbourn A."/>
        </authorList>
    </citation>
    <scope>NUCLEOTIDE SEQUENCE [LARGE SCALE GENOMIC DNA]</scope>
    <source>
        <strain evidence="2">JIC</strain>
    </source>
</reference>
<protein>
    <recommendedName>
        <fullName evidence="1">F-box domain-containing protein</fullName>
    </recommendedName>
</protein>
<dbReference type="PROSITE" id="PS50181">
    <property type="entry name" value="FBOX"/>
    <property type="match status" value="1"/>
</dbReference>
<accession>A0AAW1M254</accession>
<dbReference type="InterPro" id="IPR001810">
    <property type="entry name" value="F-box_dom"/>
</dbReference>
<gene>
    <name evidence="2" type="ORF">RND81_03G221200</name>
</gene>
<dbReference type="PANTHER" id="PTHR31672">
    <property type="entry name" value="BNACNNG10540D PROTEIN"/>
    <property type="match status" value="1"/>
</dbReference>